<feature type="compositionally biased region" description="Basic and acidic residues" evidence="1">
    <location>
        <begin position="58"/>
        <end position="68"/>
    </location>
</feature>
<comment type="caution">
    <text evidence="2">The sequence shown here is derived from an EMBL/GenBank/DDBJ whole genome shotgun (WGS) entry which is preliminary data.</text>
</comment>
<dbReference type="Proteomes" id="UP000324222">
    <property type="component" value="Unassembled WGS sequence"/>
</dbReference>
<dbReference type="AlphaFoldDB" id="A0A5B7F876"/>
<dbReference type="EMBL" id="VSRR010005168">
    <property type="protein sequence ID" value="MPC41737.1"/>
    <property type="molecule type" value="Genomic_DNA"/>
</dbReference>
<evidence type="ECO:0000313" key="3">
    <source>
        <dbReference type="Proteomes" id="UP000324222"/>
    </source>
</evidence>
<accession>A0A5B7F876</accession>
<proteinExistence type="predicted"/>
<evidence type="ECO:0000256" key="1">
    <source>
        <dbReference type="SAM" id="MobiDB-lite"/>
    </source>
</evidence>
<gene>
    <name evidence="2" type="ORF">E2C01_035340</name>
</gene>
<sequence>MYNDFMRKLTPLGRARVVCLSGAAGEAAERTCELNPVASLRATVCGVGWAVVVVRRRDSHDTSVEHSPTRRAPSDSQRQVSPHFLDSHFLTVVRPHLETNTWRATPEGNMRITK</sequence>
<reference evidence="2 3" key="1">
    <citation type="submission" date="2019-05" db="EMBL/GenBank/DDBJ databases">
        <title>Another draft genome of Portunus trituberculatus and its Hox gene families provides insights of decapod evolution.</title>
        <authorList>
            <person name="Jeong J.-H."/>
            <person name="Song I."/>
            <person name="Kim S."/>
            <person name="Choi T."/>
            <person name="Kim D."/>
            <person name="Ryu S."/>
            <person name="Kim W."/>
        </authorList>
    </citation>
    <scope>NUCLEOTIDE SEQUENCE [LARGE SCALE GENOMIC DNA]</scope>
    <source>
        <tissue evidence="2">Muscle</tissue>
    </source>
</reference>
<feature type="region of interest" description="Disordered" evidence="1">
    <location>
        <begin position="58"/>
        <end position="80"/>
    </location>
</feature>
<evidence type="ECO:0000313" key="2">
    <source>
        <dbReference type="EMBL" id="MPC41737.1"/>
    </source>
</evidence>
<protein>
    <submittedName>
        <fullName evidence="2">Uncharacterized protein</fullName>
    </submittedName>
</protein>
<keyword evidence="3" id="KW-1185">Reference proteome</keyword>
<organism evidence="2 3">
    <name type="scientific">Portunus trituberculatus</name>
    <name type="common">Swimming crab</name>
    <name type="synonym">Neptunus trituberculatus</name>
    <dbReference type="NCBI Taxonomy" id="210409"/>
    <lineage>
        <taxon>Eukaryota</taxon>
        <taxon>Metazoa</taxon>
        <taxon>Ecdysozoa</taxon>
        <taxon>Arthropoda</taxon>
        <taxon>Crustacea</taxon>
        <taxon>Multicrustacea</taxon>
        <taxon>Malacostraca</taxon>
        <taxon>Eumalacostraca</taxon>
        <taxon>Eucarida</taxon>
        <taxon>Decapoda</taxon>
        <taxon>Pleocyemata</taxon>
        <taxon>Brachyura</taxon>
        <taxon>Eubrachyura</taxon>
        <taxon>Portunoidea</taxon>
        <taxon>Portunidae</taxon>
        <taxon>Portuninae</taxon>
        <taxon>Portunus</taxon>
    </lineage>
</organism>
<name>A0A5B7F876_PORTR</name>